<dbReference type="GO" id="GO:0006633">
    <property type="term" value="P:fatty acid biosynthetic process"/>
    <property type="evidence" value="ECO:0007669"/>
    <property type="project" value="TreeGrafter"/>
</dbReference>
<dbReference type="RefSeq" id="WP_115428566.1">
    <property type="nucleotide sequence ID" value="NZ_CP031367.1"/>
</dbReference>
<evidence type="ECO:0000313" key="5">
    <source>
        <dbReference type="EMBL" id="AXK49062.1"/>
    </source>
</evidence>
<name>A0AAD0QJG0_9BACT</name>
<evidence type="ECO:0000313" key="8">
    <source>
        <dbReference type="Proteomes" id="UP000289132"/>
    </source>
</evidence>
<dbReference type="PANTHER" id="PTHR11712:SF320">
    <property type="entry name" value="BETA-KETOACYL SYNTHASE"/>
    <property type="match status" value="1"/>
</dbReference>
<dbReference type="AlphaFoldDB" id="A0AAD0QJG0"/>
<dbReference type="Pfam" id="PF02801">
    <property type="entry name" value="Ketoacyl-synt_C"/>
    <property type="match status" value="1"/>
</dbReference>
<dbReference type="PANTHER" id="PTHR11712">
    <property type="entry name" value="POLYKETIDE SYNTHASE-RELATED"/>
    <property type="match status" value="1"/>
</dbReference>
<dbReference type="CDD" id="cd00834">
    <property type="entry name" value="KAS_I_II"/>
    <property type="match status" value="1"/>
</dbReference>
<evidence type="ECO:0000259" key="4">
    <source>
        <dbReference type="PROSITE" id="PS52004"/>
    </source>
</evidence>
<dbReference type="KEGG" id="atp:ATR_1203"/>
<comment type="similarity">
    <text evidence="1 3">Belongs to the thiolase-like superfamily. Beta-ketoacyl-ACP synthases family.</text>
</comment>
<dbReference type="EMBL" id="PDKD01000011">
    <property type="protein sequence ID" value="RXJ90952.1"/>
    <property type="molecule type" value="Genomic_DNA"/>
</dbReference>
<dbReference type="PROSITE" id="PS52004">
    <property type="entry name" value="KS3_2"/>
    <property type="match status" value="1"/>
</dbReference>
<dbReference type="GO" id="GO:0004315">
    <property type="term" value="F:3-oxoacyl-[acyl-carrier-protein] synthase activity"/>
    <property type="evidence" value="ECO:0007669"/>
    <property type="project" value="TreeGrafter"/>
</dbReference>
<dbReference type="GO" id="GO:0005829">
    <property type="term" value="C:cytosol"/>
    <property type="evidence" value="ECO:0007669"/>
    <property type="project" value="TreeGrafter"/>
</dbReference>
<dbReference type="Pfam" id="PF00109">
    <property type="entry name" value="ketoacyl-synt"/>
    <property type="match status" value="1"/>
</dbReference>
<accession>A0AAD0QJG0</accession>
<dbReference type="Proteomes" id="UP000254504">
    <property type="component" value="Chromosome"/>
</dbReference>
<organism evidence="5 7">
    <name type="scientific">Aliarcobacter trophiarum LMG 25534</name>
    <dbReference type="NCBI Taxonomy" id="1032241"/>
    <lineage>
        <taxon>Bacteria</taxon>
        <taxon>Pseudomonadati</taxon>
        <taxon>Campylobacterota</taxon>
        <taxon>Epsilonproteobacteria</taxon>
        <taxon>Campylobacterales</taxon>
        <taxon>Arcobacteraceae</taxon>
        <taxon>Aliarcobacter</taxon>
    </lineage>
</organism>
<reference evidence="5 7" key="2">
    <citation type="submission" date="2018-07" db="EMBL/GenBank/DDBJ databases">
        <title>Complete genome of the Arcobacter trophiarum type strain LMG 25534.</title>
        <authorList>
            <person name="Miller W.G."/>
            <person name="Yee E."/>
        </authorList>
    </citation>
    <scope>NUCLEOTIDE SEQUENCE [LARGE SCALE GENOMIC DNA]</scope>
    <source>
        <strain evidence="5 7">LMG 25534</strain>
    </source>
</reference>
<dbReference type="InterPro" id="IPR014031">
    <property type="entry name" value="Ketoacyl_synth_C"/>
</dbReference>
<proteinExistence type="inferred from homology"/>
<dbReference type="InterPro" id="IPR016039">
    <property type="entry name" value="Thiolase-like"/>
</dbReference>
<evidence type="ECO:0000313" key="7">
    <source>
        <dbReference type="Proteomes" id="UP000254504"/>
    </source>
</evidence>
<dbReference type="EMBL" id="CP031367">
    <property type="protein sequence ID" value="AXK49062.1"/>
    <property type="molecule type" value="Genomic_DNA"/>
</dbReference>
<dbReference type="SUPFAM" id="SSF53901">
    <property type="entry name" value="Thiolase-like"/>
    <property type="match status" value="2"/>
</dbReference>
<evidence type="ECO:0000256" key="1">
    <source>
        <dbReference type="ARBA" id="ARBA00008467"/>
    </source>
</evidence>
<dbReference type="InterPro" id="IPR014030">
    <property type="entry name" value="Ketoacyl_synth_N"/>
</dbReference>
<dbReference type="Gene3D" id="3.40.47.10">
    <property type="match status" value="1"/>
</dbReference>
<sequence>MKKRVFINYFDTISCAGDNPDELFSSICEKKDTISLDTNYVKDSVVAIGKIKKEIPLNELLLQRVKKLQKELSLKDFRNTLLVIGSSVGGMSETENVYFKDKNYKNIDYKKHPIDSIAYFLKQHFSFYDDISFSTACTSSANALGYAKEVIEKNIYENVLVIGIDELSYTTVCGFSALSVLSSKPCTPFDKNRVGMNVAEGFGILFLETKKNRNSIELLGVGYSSDAHHMTQPHPMGLGAVASMQNALKDANLSSIDIDYINAHGTGTYANDFSELTAIKEIFKSKPKVSSTKSTTGHALGAAGAIEAIICCMVLKNQTIVPNKELNVIEIDGLNYSFSTQKQEIKYTLSNSFAFGGNNTSLIFGICNED</sequence>
<protein>
    <submittedName>
        <fullName evidence="6">Beta-ketoacyl synthase</fullName>
    </submittedName>
    <submittedName>
        <fullName evidence="5">Beta-ketoacyl-[acp] synthase</fullName>
    </submittedName>
</protein>
<evidence type="ECO:0000313" key="6">
    <source>
        <dbReference type="EMBL" id="RXJ90952.1"/>
    </source>
</evidence>
<evidence type="ECO:0000256" key="3">
    <source>
        <dbReference type="RuleBase" id="RU003694"/>
    </source>
</evidence>
<dbReference type="InterPro" id="IPR000794">
    <property type="entry name" value="Beta-ketoacyl_synthase"/>
</dbReference>
<dbReference type="SMART" id="SM00825">
    <property type="entry name" value="PKS_KS"/>
    <property type="match status" value="1"/>
</dbReference>
<keyword evidence="8" id="KW-1185">Reference proteome</keyword>
<dbReference type="InterPro" id="IPR020841">
    <property type="entry name" value="PKS_Beta-ketoAc_synthase_dom"/>
</dbReference>
<dbReference type="Proteomes" id="UP000289132">
    <property type="component" value="Unassembled WGS sequence"/>
</dbReference>
<evidence type="ECO:0000256" key="2">
    <source>
        <dbReference type="ARBA" id="ARBA00022679"/>
    </source>
</evidence>
<feature type="domain" description="Ketosynthase family 3 (KS3)" evidence="4">
    <location>
        <begin position="1"/>
        <end position="366"/>
    </location>
</feature>
<gene>
    <name evidence="5" type="ORF">ATR_1203</name>
    <name evidence="6" type="ORF">CRU87_06910</name>
</gene>
<reference evidence="6 8" key="1">
    <citation type="submission" date="2017-10" db="EMBL/GenBank/DDBJ databases">
        <title>Genomics of the genus Arcobacter.</title>
        <authorList>
            <person name="Perez-Cataluna A."/>
            <person name="Figueras M.J."/>
        </authorList>
    </citation>
    <scope>NUCLEOTIDE SEQUENCE [LARGE SCALE GENOMIC DNA]</scope>
    <source>
        <strain evidence="6 8">LMG 25534</strain>
    </source>
</reference>
<keyword evidence="2 3" id="KW-0808">Transferase</keyword>